<dbReference type="PROSITE" id="PS00108">
    <property type="entry name" value="PROTEIN_KINASE_ST"/>
    <property type="match status" value="1"/>
</dbReference>
<evidence type="ECO:0000313" key="3">
    <source>
        <dbReference type="EMBL" id="KAJ4951632.1"/>
    </source>
</evidence>
<dbReference type="Gene3D" id="1.10.510.10">
    <property type="entry name" value="Transferase(Phosphotransferase) domain 1"/>
    <property type="match status" value="1"/>
</dbReference>
<feature type="compositionally biased region" description="Basic and acidic residues" evidence="1">
    <location>
        <begin position="195"/>
        <end position="229"/>
    </location>
</feature>
<evidence type="ECO:0000256" key="1">
    <source>
        <dbReference type="SAM" id="MobiDB-lite"/>
    </source>
</evidence>
<feature type="region of interest" description="Disordered" evidence="1">
    <location>
        <begin position="189"/>
        <end position="255"/>
    </location>
</feature>
<name>A0A9Q0JU42_9MAGN</name>
<dbReference type="GO" id="GO:0004672">
    <property type="term" value="F:protein kinase activity"/>
    <property type="evidence" value="ECO:0007669"/>
    <property type="project" value="InterPro"/>
</dbReference>
<dbReference type="Pfam" id="PF00069">
    <property type="entry name" value="Pkinase"/>
    <property type="match status" value="1"/>
</dbReference>
<evidence type="ECO:0000259" key="2">
    <source>
        <dbReference type="PROSITE" id="PS50011"/>
    </source>
</evidence>
<comment type="caution">
    <text evidence="3">The sequence shown here is derived from an EMBL/GenBank/DDBJ whole genome shotgun (WGS) entry which is preliminary data.</text>
</comment>
<dbReference type="OrthoDB" id="4062651at2759"/>
<sequence>MKIAVGAAEGLAFLHDAEKPVIYRDFKASNILLDSDYTAKLSDFGLAKDGPEGDDTHVSTRVMGTHGYAAPEYVMTGHLTWMSDIYSFGVVLLEILTGRRSMDKNRPVREQNLVEWAKPYISDVRKVDRLMDPRLDGQYSMKGAQKAAQLAYQCLRENPKSRPSMSVVVKTLELVQGFDDLPVGPFVYTVPPSPTKDKPETEATKHEEVKNTERTESPKMDDDEKNKKEKREHKHRRSPTGHRHRSTISPVNSETSLQKYFAKGMNSPKHYNGVVKEVVVQ</sequence>
<reference evidence="3" key="1">
    <citation type="journal article" date="2023" name="Plant J.">
        <title>The genome of the king protea, Protea cynaroides.</title>
        <authorList>
            <person name="Chang J."/>
            <person name="Duong T.A."/>
            <person name="Schoeman C."/>
            <person name="Ma X."/>
            <person name="Roodt D."/>
            <person name="Barker N."/>
            <person name="Li Z."/>
            <person name="Van de Peer Y."/>
            <person name="Mizrachi E."/>
        </authorList>
    </citation>
    <scope>NUCLEOTIDE SEQUENCE</scope>
    <source>
        <tissue evidence="3">Young leaves</tissue>
    </source>
</reference>
<dbReference type="EMBL" id="JAMYWD010000012">
    <property type="protein sequence ID" value="KAJ4951632.1"/>
    <property type="molecule type" value="Genomic_DNA"/>
</dbReference>
<dbReference type="InterPro" id="IPR011009">
    <property type="entry name" value="Kinase-like_dom_sf"/>
</dbReference>
<protein>
    <recommendedName>
        <fullName evidence="2">Protein kinase domain-containing protein</fullName>
    </recommendedName>
</protein>
<proteinExistence type="predicted"/>
<dbReference type="PANTHER" id="PTHR45621">
    <property type="entry name" value="OS01G0588500 PROTEIN-RELATED"/>
    <property type="match status" value="1"/>
</dbReference>
<gene>
    <name evidence="3" type="ORF">NE237_028464</name>
</gene>
<dbReference type="FunFam" id="1.10.510.10:FF:000095">
    <property type="entry name" value="protein STRUBBELIG-RECEPTOR FAMILY 8"/>
    <property type="match status" value="1"/>
</dbReference>
<dbReference type="InterPro" id="IPR008271">
    <property type="entry name" value="Ser/Thr_kinase_AS"/>
</dbReference>
<accession>A0A9Q0JU42</accession>
<dbReference type="GO" id="GO:0005524">
    <property type="term" value="F:ATP binding"/>
    <property type="evidence" value="ECO:0007669"/>
    <property type="project" value="InterPro"/>
</dbReference>
<dbReference type="AlphaFoldDB" id="A0A9Q0JU42"/>
<evidence type="ECO:0000313" key="4">
    <source>
        <dbReference type="Proteomes" id="UP001141806"/>
    </source>
</evidence>
<dbReference type="SUPFAM" id="SSF56112">
    <property type="entry name" value="Protein kinase-like (PK-like)"/>
    <property type="match status" value="1"/>
</dbReference>
<keyword evidence="4" id="KW-1185">Reference proteome</keyword>
<feature type="compositionally biased region" description="Basic residues" evidence="1">
    <location>
        <begin position="230"/>
        <end position="246"/>
    </location>
</feature>
<feature type="domain" description="Protein kinase" evidence="2">
    <location>
        <begin position="1"/>
        <end position="175"/>
    </location>
</feature>
<dbReference type="InterPro" id="IPR050823">
    <property type="entry name" value="Plant_Ser_Thr_Prot_Kinase"/>
</dbReference>
<organism evidence="3 4">
    <name type="scientific">Protea cynaroides</name>
    <dbReference type="NCBI Taxonomy" id="273540"/>
    <lineage>
        <taxon>Eukaryota</taxon>
        <taxon>Viridiplantae</taxon>
        <taxon>Streptophyta</taxon>
        <taxon>Embryophyta</taxon>
        <taxon>Tracheophyta</taxon>
        <taxon>Spermatophyta</taxon>
        <taxon>Magnoliopsida</taxon>
        <taxon>Proteales</taxon>
        <taxon>Proteaceae</taxon>
        <taxon>Protea</taxon>
    </lineage>
</organism>
<dbReference type="InterPro" id="IPR000719">
    <property type="entry name" value="Prot_kinase_dom"/>
</dbReference>
<dbReference type="Proteomes" id="UP001141806">
    <property type="component" value="Unassembled WGS sequence"/>
</dbReference>
<dbReference type="PROSITE" id="PS50011">
    <property type="entry name" value="PROTEIN_KINASE_DOM"/>
    <property type="match status" value="1"/>
</dbReference>